<dbReference type="GO" id="GO:0008017">
    <property type="term" value="F:microtubule binding"/>
    <property type="evidence" value="ECO:0007669"/>
    <property type="project" value="InterPro"/>
</dbReference>
<sequence>MSTRLNMSDTMDYEDRLCKTVEQCKALLIEKEKLAEQCKNLQQECTILTAKAEESIHLKDELDIAREEASNILRLSTTIEQLRKHADEVVSLRLRCSQLENDNQICVQRLTELEQETRLDGNIRSKVKAQARLQIEDAQFLANEAIKRAELAEQNLLKVRQELINVNREKEVCMFLF</sequence>
<proteinExistence type="predicted"/>
<protein>
    <recommendedName>
        <fullName evidence="2">Hook C-terminal domain-containing protein</fullName>
    </recommendedName>
</protein>
<evidence type="ECO:0000313" key="3">
    <source>
        <dbReference type="EMBL" id="KGB41418.1"/>
    </source>
</evidence>
<dbReference type="InterPro" id="IPR008636">
    <property type="entry name" value="Hook_C"/>
</dbReference>
<feature type="domain" description="Hook C-terminal" evidence="2">
    <location>
        <begin position="29"/>
        <end position="171"/>
    </location>
</feature>
<dbReference type="EMBL" id="KL251870">
    <property type="protein sequence ID" value="KGB41418.1"/>
    <property type="molecule type" value="Genomic_DNA"/>
</dbReference>
<reference evidence="3" key="1">
    <citation type="journal article" date="2012" name="Nat. Genet.">
        <title>Whole-genome sequence of Schistosoma haematobium.</title>
        <authorList>
            <person name="Young N.D."/>
            <person name="Jex A.R."/>
            <person name="Li B."/>
            <person name="Liu S."/>
            <person name="Yang L."/>
            <person name="Xiong Z."/>
            <person name="Li Y."/>
            <person name="Cantacessi C."/>
            <person name="Hall R.S."/>
            <person name="Xu X."/>
            <person name="Chen F."/>
            <person name="Wu X."/>
            <person name="Zerlotini A."/>
            <person name="Oliveira G."/>
            <person name="Hofmann A."/>
            <person name="Zhang G."/>
            <person name="Fang X."/>
            <person name="Kang Y."/>
            <person name="Campbell B.E."/>
            <person name="Loukas A."/>
            <person name="Ranganathan S."/>
            <person name="Rollinson D."/>
            <person name="Rinaldi G."/>
            <person name="Brindley P.J."/>
            <person name="Yang H."/>
            <person name="Wang J."/>
            <person name="Wang J."/>
            <person name="Gasser R.B."/>
        </authorList>
    </citation>
    <scope>NUCLEOTIDE SEQUENCE [LARGE SCALE GENOMIC DNA]</scope>
</reference>
<dbReference type="AlphaFoldDB" id="A0A095CEZ9"/>
<organism evidence="3">
    <name type="scientific">Schistosoma haematobium</name>
    <name type="common">Blood fluke</name>
    <dbReference type="NCBI Taxonomy" id="6185"/>
    <lineage>
        <taxon>Eukaryota</taxon>
        <taxon>Metazoa</taxon>
        <taxon>Spiralia</taxon>
        <taxon>Lophotrochozoa</taxon>
        <taxon>Platyhelminthes</taxon>
        <taxon>Trematoda</taxon>
        <taxon>Digenea</taxon>
        <taxon>Strigeidida</taxon>
        <taxon>Schistosomatoidea</taxon>
        <taxon>Schistosomatidae</taxon>
        <taxon>Schistosoma</taxon>
    </lineage>
</organism>
<accession>A0A095CEZ9</accession>
<keyword evidence="1" id="KW-0175">Coiled coil</keyword>
<dbReference type="GO" id="GO:0031122">
    <property type="term" value="P:cytoplasmic microtubule organization"/>
    <property type="evidence" value="ECO:0007669"/>
    <property type="project" value="InterPro"/>
</dbReference>
<name>A0A095CEZ9_SCHHA</name>
<gene>
    <name evidence="3" type="ORF">MS3_09936</name>
</gene>
<dbReference type="Pfam" id="PF05622">
    <property type="entry name" value="HOOK"/>
    <property type="match status" value="1"/>
</dbReference>
<feature type="coiled-coil region" evidence="1">
    <location>
        <begin position="82"/>
        <end position="169"/>
    </location>
</feature>
<evidence type="ECO:0000259" key="2">
    <source>
        <dbReference type="Pfam" id="PF05622"/>
    </source>
</evidence>
<feature type="coiled-coil region" evidence="1">
    <location>
        <begin position="24"/>
        <end position="51"/>
    </location>
</feature>
<evidence type="ECO:0000256" key="1">
    <source>
        <dbReference type="SAM" id="Coils"/>
    </source>
</evidence>